<reference evidence="5 6" key="1">
    <citation type="submission" date="2016-03" db="EMBL/GenBank/DDBJ databases">
        <title>Choanephora cucurbitarum.</title>
        <authorList>
            <person name="Min B."/>
            <person name="Park H."/>
            <person name="Park J.-H."/>
            <person name="Shin H.-D."/>
            <person name="Choi I.-G."/>
        </authorList>
    </citation>
    <scope>NUCLEOTIDE SEQUENCE [LARGE SCALE GENOMIC DNA]</scope>
    <source>
        <strain evidence="5 6">KUS-F28377</strain>
    </source>
</reference>
<name>A0A1C7NN53_9FUNG</name>
<dbReference type="InterPro" id="IPR000159">
    <property type="entry name" value="RA_dom"/>
</dbReference>
<feature type="compositionally biased region" description="Polar residues" evidence="2">
    <location>
        <begin position="428"/>
        <end position="438"/>
    </location>
</feature>
<dbReference type="InterPro" id="IPR011993">
    <property type="entry name" value="PH-like_dom_sf"/>
</dbReference>
<dbReference type="GO" id="GO:0007165">
    <property type="term" value="P:signal transduction"/>
    <property type="evidence" value="ECO:0007669"/>
    <property type="project" value="InterPro"/>
</dbReference>
<dbReference type="SUPFAM" id="SSF50729">
    <property type="entry name" value="PH domain-like"/>
    <property type="match status" value="1"/>
</dbReference>
<dbReference type="SMART" id="SM00233">
    <property type="entry name" value="PH"/>
    <property type="match status" value="1"/>
</dbReference>
<dbReference type="Gene3D" id="3.10.20.90">
    <property type="entry name" value="Phosphatidylinositol 3-kinase Catalytic Subunit, Chain A, domain 1"/>
    <property type="match status" value="1"/>
</dbReference>
<dbReference type="PANTHER" id="PTHR38700:SF1">
    <property type="entry name" value="PH DOMAIN-CONTAINING PROTEIN"/>
    <property type="match status" value="1"/>
</dbReference>
<dbReference type="EMBL" id="LUGH01000043">
    <property type="protein sequence ID" value="OBZ90572.1"/>
    <property type="molecule type" value="Genomic_DNA"/>
</dbReference>
<feature type="compositionally biased region" description="Basic and acidic residues" evidence="2">
    <location>
        <begin position="388"/>
        <end position="398"/>
    </location>
</feature>
<dbReference type="Pfam" id="PF00169">
    <property type="entry name" value="PH"/>
    <property type="match status" value="1"/>
</dbReference>
<feature type="compositionally biased region" description="Basic residues" evidence="2">
    <location>
        <begin position="546"/>
        <end position="563"/>
    </location>
</feature>
<dbReference type="Pfam" id="PF00788">
    <property type="entry name" value="RA"/>
    <property type="match status" value="1"/>
</dbReference>
<keyword evidence="1" id="KW-0175">Coiled coil</keyword>
<evidence type="ECO:0000259" key="4">
    <source>
        <dbReference type="PROSITE" id="PS50200"/>
    </source>
</evidence>
<dbReference type="PROSITE" id="PS50200">
    <property type="entry name" value="RA"/>
    <property type="match status" value="1"/>
</dbReference>
<feature type="domain" description="PH" evidence="3">
    <location>
        <begin position="243"/>
        <end position="351"/>
    </location>
</feature>
<dbReference type="InterPro" id="IPR029071">
    <property type="entry name" value="Ubiquitin-like_domsf"/>
</dbReference>
<feature type="domain" description="Ras-associating" evidence="4">
    <location>
        <begin position="142"/>
        <end position="229"/>
    </location>
</feature>
<evidence type="ECO:0000313" key="5">
    <source>
        <dbReference type="EMBL" id="OBZ90572.1"/>
    </source>
</evidence>
<feature type="compositionally biased region" description="Basic and acidic residues" evidence="2">
    <location>
        <begin position="411"/>
        <end position="421"/>
    </location>
</feature>
<feature type="coiled-coil region" evidence="1">
    <location>
        <begin position="465"/>
        <end position="495"/>
    </location>
</feature>
<evidence type="ECO:0000256" key="2">
    <source>
        <dbReference type="SAM" id="MobiDB-lite"/>
    </source>
</evidence>
<proteinExistence type="predicted"/>
<dbReference type="InterPro" id="IPR001849">
    <property type="entry name" value="PH_domain"/>
</dbReference>
<organism evidence="5 6">
    <name type="scientific">Choanephora cucurbitarum</name>
    <dbReference type="NCBI Taxonomy" id="101091"/>
    <lineage>
        <taxon>Eukaryota</taxon>
        <taxon>Fungi</taxon>
        <taxon>Fungi incertae sedis</taxon>
        <taxon>Mucoromycota</taxon>
        <taxon>Mucoromycotina</taxon>
        <taxon>Mucoromycetes</taxon>
        <taxon>Mucorales</taxon>
        <taxon>Mucorineae</taxon>
        <taxon>Choanephoraceae</taxon>
        <taxon>Choanephoroideae</taxon>
        <taxon>Choanephora</taxon>
    </lineage>
</organism>
<dbReference type="Gene3D" id="2.30.29.30">
    <property type="entry name" value="Pleckstrin-homology domain (PH domain)/Phosphotyrosine-binding domain (PTB)"/>
    <property type="match status" value="1"/>
</dbReference>
<evidence type="ECO:0000259" key="3">
    <source>
        <dbReference type="PROSITE" id="PS50003"/>
    </source>
</evidence>
<evidence type="ECO:0000313" key="6">
    <source>
        <dbReference type="Proteomes" id="UP000093000"/>
    </source>
</evidence>
<dbReference type="InParanoid" id="A0A1C7NN53"/>
<dbReference type="OrthoDB" id="43122at2759"/>
<dbReference type="PANTHER" id="PTHR38700">
    <property type="entry name" value="YALI0E22418P"/>
    <property type="match status" value="1"/>
</dbReference>
<evidence type="ECO:0000256" key="1">
    <source>
        <dbReference type="SAM" id="Coils"/>
    </source>
</evidence>
<feature type="region of interest" description="Disordered" evidence="2">
    <location>
        <begin position="374"/>
        <end position="453"/>
    </location>
</feature>
<keyword evidence="6" id="KW-1185">Reference proteome</keyword>
<dbReference type="AlphaFoldDB" id="A0A1C7NN53"/>
<feature type="region of interest" description="Disordered" evidence="2">
    <location>
        <begin position="509"/>
        <end position="602"/>
    </location>
</feature>
<dbReference type="PROSITE" id="PS50003">
    <property type="entry name" value="PH_DOMAIN"/>
    <property type="match status" value="1"/>
</dbReference>
<gene>
    <name evidence="5" type="primary">APBB1IP</name>
    <name evidence="5" type="ORF">A0J61_01375</name>
</gene>
<protein>
    <submittedName>
        <fullName evidence="5">Amyloid beta A4 protein-binding family B member 1-interacting protein</fullName>
    </submittedName>
</protein>
<comment type="caution">
    <text evidence="5">The sequence shown here is derived from an EMBL/GenBank/DDBJ whole genome shotgun (WGS) entry which is preliminary data.</text>
</comment>
<dbReference type="Proteomes" id="UP000093000">
    <property type="component" value="Unassembled WGS sequence"/>
</dbReference>
<dbReference type="SUPFAM" id="SSF54236">
    <property type="entry name" value="Ubiquitin-like"/>
    <property type="match status" value="1"/>
</dbReference>
<feature type="compositionally biased region" description="Polar residues" evidence="2">
    <location>
        <begin position="399"/>
        <end position="410"/>
    </location>
</feature>
<dbReference type="STRING" id="101091.A0A1C7NN53"/>
<sequence length="633" mass="71867">MEEHQVASEHITIDKRYYSKNSQDNVPLQHYKATRAPHYDSRDDDVCIGTILQRSVTARRPNDEKLPALTHSRSLKVASSRSKQAKEEFHEDEELRLAMQRAWALLDANPEKVSGTTVESTTDGQDTSNMVSSARIQTVPLKTLTTRIYIDDANNHKVVQLTNLLTTAMVVQYLRKKGLLESSDDWTLFEIDNSHGVERPLREWEIVLNTLSVWEPDASNALLIKKYPYHHTLTPESVLQPKIAPMHGWLYIEYKKGKWQKRYCFVKDNAIYHAKDNNKSTSSSVLCYLANYDVYTLLHPSKSSPASFVFAIRAQNRPSIFENESDYIRLLALESQEEMKDWVLSIRNMKSLIQYQQNPARVVNPLTPIALENTFEEKPNTLRRHKSTKESSHKEDYNSTKPPSSGSNHSESVRRSDDKRPLGRSATLRGTSRNNSSANEKDGSENGPLIDCFDTPTFAKGSLLAKEEEQEQVLYRQQQQELQRQQEEASSNANKTLIQVEDRVTFSKGSLLDKKENSSPTVTKMTRSKSVREVSSTPPITEPSEHRRHVSLRRKPTSSRRHHDVPLPNNAAIASLPSTPSSASSNQSPKPSSKAALLQLGDTPESFHTKELYGRHMKPLISFGSSEKFSKKQ</sequence>
<accession>A0A1C7NN53</accession>
<feature type="compositionally biased region" description="Low complexity" evidence="2">
    <location>
        <begin position="571"/>
        <end position="596"/>
    </location>
</feature>